<keyword evidence="4" id="KW-0694">RNA-binding</keyword>
<evidence type="ECO:0000256" key="2">
    <source>
        <dbReference type="ARBA" id="ARBA00006680"/>
    </source>
</evidence>
<dbReference type="GO" id="GO:0051607">
    <property type="term" value="P:defense response to virus"/>
    <property type="evidence" value="ECO:0007669"/>
    <property type="project" value="UniProtKB-KW"/>
</dbReference>
<dbReference type="PANTHER" id="PTHR38007">
    <property type="entry name" value="CRISPR SYSTEM CMS PROTEIN CSM5"/>
    <property type="match status" value="1"/>
</dbReference>
<evidence type="ECO:0000259" key="7">
    <source>
        <dbReference type="Pfam" id="PF03787"/>
    </source>
</evidence>
<dbReference type="InterPro" id="IPR005537">
    <property type="entry name" value="RAMP_III_fam"/>
</dbReference>
<dbReference type="Pfam" id="PF03787">
    <property type="entry name" value="RAMPs"/>
    <property type="match status" value="1"/>
</dbReference>
<keyword evidence="5" id="KW-0051">Antiviral defense</keyword>
<evidence type="ECO:0000256" key="5">
    <source>
        <dbReference type="ARBA" id="ARBA00023118"/>
    </source>
</evidence>
<evidence type="ECO:0000256" key="1">
    <source>
        <dbReference type="ARBA" id="ARBA00003088"/>
    </source>
</evidence>
<dbReference type="Proteomes" id="UP000009227">
    <property type="component" value="Chromosome"/>
</dbReference>
<dbReference type="KEGG" id="mig:Metig_1251"/>
<sequence>MMLKCSLITPIFIGCGEEYTPLDYYIENNIAHIVDIEKALEDLGDLSNIDKISNYIVNKSIGNRVETNAKDILERVGLCAEDYVVYKIKSEIKEDSRTRVKKFIHQNNRKYVPGSSIKGAIRTAYLFNYYDGKISEIFKILDNKKIDDKGKEIERRAIGDIRDDFFKYFKISDSIKLEREEFKFILTKRWHIKKKKLTIPNYLEGMTKGEFTINLKVEEEFFKELNNRLNKNFNPKNNHEKFEIIKELCNNFSKTVVDFEIKRDLPILLKEFYEKLKKDIEKNDALYINLGFEGGFLNKTIYPLLWKNDQNNVLFHKIRQFFLDLYKPKGKINPRNPQYKLYQTWQNAKSYLDFPTTVGVYVRDNRIISPLGWIKLEKVN</sequence>
<accession>F6BEB1</accession>
<comment type="function">
    <text evidence="1">This subunit might be involved in maturation of a crRNA intermediate to its mature form.</text>
</comment>
<dbReference type="GeneID" id="10644114"/>
<protein>
    <recommendedName>
        <fullName evidence="3">CRISPR system Cms protein Csm5</fullName>
    </recommendedName>
    <alternativeName>
        <fullName evidence="6">CRISPR type III A-associated protein Csm5</fullName>
    </alternativeName>
</protein>
<dbReference type="InterPro" id="IPR010173">
    <property type="entry name" value="CRISPR-assoc_Csm5"/>
</dbReference>
<dbReference type="NCBIfam" id="TIGR01899">
    <property type="entry name" value="cas_TM1807_csm5"/>
    <property type="match status" value="1"/>
</dbReference>
<gene>
    <name evidence="8" type="ordered locus">Metig_1251</name>
</gene>
<dbReference type="GO" id="GO:0003723">
    <property type="term" value="F:RNA binding"/>
    <property type="evidence" value="ECO:0007669"/>
    <property type="project" value="UniProtKB-KW"/>
</dbReference>
<dbReference type="OrthoDB" id="86248at2157"/>
<evidence type="ECO:0000256" key="3">
    <source>
        <dbReference type="ARBA" id="ARBA00016113"/>
    </source>
</evidence>
<evidence type="ECO:0000313" key="9">
    <source>
        <dbReference type="Proteomes" id="UP000009227"/>
    </source>
</evidence>
<reference evidence="8 9" key="1">
    <citation type="submission" date="2011-05" db="EMBL/GenBank/DDBJ databases">
        <title>Complete sequence of Methanotorris igneus Kol 5.</title>
        <authorList>
            <consortium name="US DOE Joint Genome Institute"/>
            <person name="Lucas S."/>
            <person name="Han J."/>
            <person name="Lapidus A."/>
            <person name="Cheng J.-F."/>
            <person name="Goodwin L."/>
            <person name="Pitluck S."/>
            <person name="Peters L."/>
            <person name="Mikhailova N."/>
            <person name="Chertkov O."/>
            <person name="Han C."/>
            <person name="Tapia R."/>
            <person name="Land M."/>
            <person name="Hauser L."/>
            <person name="Kyrpides N."/>
            <person name="Ivanova N."/>
            <person name="Pagani I."/>
            <person name="Sieprawska-Lupa M."/>
            <person name="Whitman W."/>
            <person name="Woyke T."/>
        </authorList>
    </citation>
    <scope>NUCLEOTIDE SEQUENCE [LARGE SCALE GENOMIC DNA]</scope>
    <source>
        <strain evidence="9">DSM 5666 / JCM 11834 / Kol 5</strain>
    </source>
</reference>
<comment type="similarity">
    <text evidence="2">Belongs to the CRISPR-associated Csm5 family.</text>
</comment>
<organism evidence="9">
    <name type="scientific">Methanotorris igneus (strain DSM 5666 / JCM 11834 / Kol 5)</name>
    <dbReference type="NCBI Taxonomy" id="880724"/>
    <lineage>
        <taxon>Archaea</taxon>
        <taxon>Methanobacteriati</taxon>
        <taxon>Methanobacteriota</taxon>
        <taxon>Methanomada group</taxon>
        <taxon>Methanococci</taxon>
        <taxon>Methanococcales</taxon>
        <taxon>Methanocaldococcaceae</taxon>
        <taxon>Methanotorris</taxon>
    </lineage>
</organism>
<evidence type="ECO:0000256" key="6">
    <source>
        <dbReference type="ARBA" id="ARBA00031720"/>
    </source>
</evidence>
<proteinExistence type="inferred from homology"/>
<dbReference type="PROSITE" id="PS51257">
    <property type="entry name" value="PROKAR_LIPOPROTEIN"/>
    <property type="match status" value="1"/>
</dbReference>
<dbReference type="HOGENOM" id="CLU_036878_3_0_2"/>
<evidence type="ECO:0000313" key="8">
    <source>
        <dbReference type="EMBL" id="AEF96788.1"/>
    </source>
</evidence>
<dbReference type="PANTHER" id="PTHR38007:SF1">
    <property type="entry name" value="CRISPR SYSTEM CMS PROTEIN CSM5"/>
    <property type="match status" value="1"/>
</dbReference>
<name>F6BEB1_METIK</name>
<dbReference type="EMBL" id="CP002737">
    <property type="protein sequence ID" value="AEF96788.1"/>
    <property type="molecule type" value="Genomic_DNA"/>
</dbReference>
<dbReference type="RefSeq" id="WP_013799387.1">
    <property type="nucleotide sequence ID" value="NC_015562.1"/>
</dbReference>
<dbReference type="AlphaFoldDB" id="F6BEB1"/>
<keyword evidence="9" id="KW-1185">Reference proteome</keyword>
<evidence type="ECO:0000256" key="4">
    <source>
        <dbReference type="ARBA" id="ARBA00022884"/>
    </source>
</evidence>
<dbReference type="STRING" id="880724.Metig_1251"/>
<feature type="domain" description="CRISPR type III-associated protein" evidence="7">
    <location>
        <begin position="4"/>
        <end position="291"/>
    </location>
</feature>